<dbReference type="Gene3D" id="3.40.50.150">
    <property type="entry name" value="Vaccinia Virus protein VP39"/>
    <property type="match status" value="1"/>
</dbReference>
<dbReference type="FunCoup" id="D7DSI2">
    <property type="interactions" value="1"/>
</dbReference>
<feature type="binding site" evidence="4">
    <location>
        <position position="132"/>
    </location>
    <ligand>
        <name>S-adenosyl-L-methionine</name>
        <dbReference type="ChEBI" id="CHEBI:59789"/>
    </ligand>
</feature>
<dbReference type="STRING" id="456320.Mvol_0432"/>
<proteinExistence type="inferred from homology"/>
<evidence type="ECO:0000256" key="2">
    <source>
        <dbReference type="ARBA" id="ARBA00022691"/>
    </source>
</evidence>
<dbReference type="Pfam" id="PF02475">
    <property type="entry name" value="TRM5-TYW2_MTfase"/>
    <property type="match status" value="1"/>
</dbReference>
<dbReference type="KEGG" id="mvo:Mvol_0432"/>
<evidence type="ECO:0000313" key="6">
    <source>
        <dbReference type="EMBL" id="ADI36092.1"/>
    </source>
</evidence>
<keyword evidence="3 4" id="KW-0819">tRNA processing</keyword>
<dbReference type="eggNOG" id="arCOG00033">
    <property type="taxonomic scope" value="Archaea"/>
</dbReference>
<dbReference type="GO" id="GO:0005737">
    <property type="term" value="C:cytoplasm"/>
    <property type="evidence" value="ECO:0007669"/>
    <property type="project" value="UniProtKB-SubCell"/>
</dbReference>
<dbReference type="InterPro" id="IPR030867">
    <property type="entry name" value="TYW2_archaea"/>
</dbReference>
<comment type="subcellular location">
    <subcellularLocation>
        <location evidence="4">Cytoplasm</location>
    </subcellularLocation>
</comment>
<dbReference type="GO" id="GO:0102522">
    <property type="term" value="F:tRNA 4-demethylwyosine alpha-amino-alpha-carboxypropyltransferase activity"/>
    <property type="evidence" value="ECO:0007669"/>
    <property type="project" value="UniProtKB-EC"/>
</dbReference>
<keyword evidence="1 4" id="KW-0808">Transferase</keyword>
<evidence type="ECO:0000259" key="5">
    <source>
        <dbReference type="PROSITE" id="PS51684"/>
    </source>
</evidence>
<name>D7DSI2_METV3</name>
<dbReference type="GO" id="GO:0008175">
    <property type="term" value="F:tRNA methyltransferase activity"/>
    <property type="evidence" value="ECO:0007669"/>
    <property type="project" value="TreeGrafter"/>
</dbReference>
<gene>
    <name evidence="4" type="primary">taw2</name>
    <name evidence="6" type="ordered locus">Mvol_0432</name>
</gene>
<dbReference type="HAMAP" id="MF_01922">
    <property type="entry name" value="TYW2_archaea"/>
    <property type="match status" value="1"/>
</dbReference>
<evidence type="ECO:0000256" key="3">
    <source>
        <dbReference type="ARBA" id="ARBA00022694"/>
    </source>
</evidence>
<comment type="function">
    <text evidence="4">S-adenosyl-L-methionine-dependent transferase that acts as a component of the wyosine derivatives biosynthesis pathway. Catalyzes the transfer of the alpha-amino-alpha-carboxypropyl (acp) group from S-adenosyl-L-methionine to 4-demethylwyosine (imG-14), forming 7-aminocarboxypropyl-demethylwyosine (wybutosine-86) at position 37 of tRNA(Phe).</text>
</comment>
<keyword evidence="7" id="KW-1185">Reference proteome</keyword>
<dbReference type="CDD" id="cd02440">
    <property type="entry name" value="AdoMet_MTases"/>
    <property type="match status" value="1"/>
</dbReference>
<comment type="catalytic activity">
    <reaction evidence="4">
        <text>4-demethylwyosine(37) in tRNA(Phe) + S-adenosyl-L-methionine = 4-demethyl-7-[(3S)-3-amino-3-carboxypropyl]wyosine(37) in tRNA(Phe) + S-methyl-5'-thioadenosine + H(+)</text>
        <dbReference type="Rhea" id="RHEA:36355"/>
        <dbReference type="Rhea" id="RHEA-COMP:10164"/>
        <dbReference type="Rhea" id="RHEA-COMP:10378"/>
        <dbReference type="ChEBI" id="CHEBI:15378"/>
        <dbReference type="ChEBI" id="CHEBI:17509"/>
        <dbReference type="ChEBI" id="CHEBI:59789"/>
        <dbReference type="ChEBI" id="CHEBI:64315"/>
        <dbReference type="ChEBI" id="CHEBI:73550"/>
        <dbReference type="EC" id="2.5.1.114"/>
    </reaction>
</comment>
<dbReference type="EMBL" id="CP002057">
    <property type="protein sequence ID" value="ADI36092.1"/>
    <property type="molecule type" value="Genomic_DNA"/>
</dbReference>
<protein>
    <recommendedName>
        <fullName evidence="4">tRNA(Phe) (4-demethylwyosine(37)-C(7)) aminocarboxypropyltransferase</fullName>
        <ecNumber evidence="4">2.5.1.114</ecNumber>
    </recommendedName>
    <alternativeName>
        <fullName evidence="4">tRNA wyosine derivatives biosynthesis protein Taw2</fullName>
    </alternativeName>
</protein>
<feature type="binding site" evidence="4">
    <location>
        <begin position="160"/>
        <end position="161"/>
    </location>
    <ligand>
        <name>S-adenosyl-L-methionine</name>
        <dbReference type="ChEBI" id="CHEBI:59789"/>
    </ligand>
</feature>
<reference evidence="6 7" key="1">
    <citation type="submission" date="2010-05" db="EMBL/GenBank/DDBJ databases">
        <title>Complete sequence of Methanococcus voltae A3.</title>
        <authorList>
            <consortium name="US DOE Joint Genome Institute"/>
            <person name="Lucas S."/>
            <person name="Copeland A."/>
            <person name="Lapidus A."/>
            <person name="Cheng J.-F."/>
            <person name="Bruce D."/>
            <person name="Goodwin L."/>
            <person name="Pitluck S."/>
            <person name="Lowry S."/>
            <person name="Clum A."/>
            <person name="Land M."/>
            <person name="Hauser L."/>
            <person name="Kyrpides N."/>
            <person name="Mikhailova N."/>
            <person name="Whitman W.B."/>
            <person name="Woyke T."/>
        </authorList>
    </citation>
    <scope>NUCLEOTIDE SEQUENCE [LARGE SCALE GENOMIC DNA]</scope>
    <source>
        <strain evidence="7">ATCC BAA-1334 / A3</strain>
    </source>
</reference>
<feature type="binding site" evidence="4">
    <location>
        <position position="85"/>
    </location>
    <ligand>
        <name>S-adenosyl-L-methionine</name>
        <dbReference type="ChEBI" id="CHEBI:59789"/>
    </ligand>
</feature>
<dbReference type="EC" id="2.5.1.114" evidence="4"/>
<dbReference type="SUPFAM" id="SSF53335">
    <property type="entry name" value="S-adenosyl-L-methionine-dependent methyltransferases"/>
    <property type="match status" value="1"/>
</dbReference>
<accession>D7DSI2</accession>
<dbReference type="PANTHER" id="PTHR23245:SF41">
    <property type="entry name" value="TRNA(PHE) (4-DEMETHYLWYOSINE(37)-C(7)) AMINOCARBOXYPROPYLTRANSFERASE"/>
    <property type="match status" value="1"/>
</dbReference>
<organism evidence="6 7">
    <name type="scientific">Methanococcus voltae (strain ATCC BAA-1334 / A3)</name>
    <dbReference type="NCBI Taxonomy" id="456320"/>
    <lineage>
        <taxon>Archaea</taxon>
        <taxon>Methanobacteriati</taxon>
        <taxon>Methanobacteriota</taxon>
        <taxon>Methanomada group</taxon>
        <taxon>Methanococci</taxon>
        <taxon>Methanococcales</taxon>
        <taxon>Methanococcaceae</taxon>
        <taxon>Methanococcus</taxon>
    </lineage>
</organism>
<dbReference type="OrthoDB" id="8079at2157"/>
<dbReference type="NCBIfam" id="NF047824">
    <property type="entry name" value="tRNAwyosineTaw2Meth"/>
    <property type="match status" value="1"/>
</dbReference>
<evidence type="ECO:0000313" key="7">
    <source>
        <dbReference type="Proteomes" id="UP000007722"/>
    </source>
</evidence>
<evidence type="ECO:0000256" key="1">
    <source>
        <dbReference type="ARBA" id="ARBA00022679"/>
    </source>
</evidence>
<dbReference type="InterPro" id="IPR029063">
    <property type="entry name" value="SAM-dependent_MTases_sf"/>
</dbReference>
<feature type="binding site" evidence="4">
    <location>
        <position position="92"/>
    </location>
    <ligand>
        <name>S-adenosyl-L-methionine</name>
        <dbReference type="ChEBI" id="CHEBI:59789"/>
    </ligand>
</feature>
<dbReference type="PROSITE" id="PS51684">
    <property type="entry name" value="SAM_MT_TRM5_TYW2"/>
    <property type="match status" value="1"/>
</dbReference>
<dbReference type="AlphaFoldDB" id="D7DSI2"/>
<comment type="similarity">
    <text evidence="4">Belongs to the class I-like SAM-binding methyltransferase superfamily. TRM5/TYW2 family.</text>
</comment>
<dbReference type="GO" id="GO:0030488">
    <property type="term" value="P:tRNA methylation"/>
    <property type="evidence" value="ECO:0007669"/>
    <property type="project" value="TreeGrafter"/>
</dbReference>
<dbReference type="Proteomes" id="UP000007722">
    <property type="component" value="Chromosome"/>
</dbReference>
<dbReference type="HOGENOM" id="CLU_022610_0_2_2"/>
<keyword evidence="2 4" id="KW-0949">S-adenosyl-L-methionine</keyword>
<dbReference type="InterPro" id="IPR030382">
    <property type="entry name" value="MeTrfase_TRM5/TYW2"/>
</dbReference>
<dbReference type="PANTHER" id="PTHR23245">
    <property type="entry name" value="TRNA METHYLTRANSFERASE"/>
    <property type="match status" value="1"/>
</dbReference>
<sequence length="258" mass="29810">MTNGHKKLKYQKIGDILIVKDELNETEIKELVKRTKCKTILKYETHITRDLRVPTTKTLYGTETETINKEHGCLFSIDASKIMWSMGNLEERKRIATKSNKEEIVVDMFAGIGYFTIPLAKYSAPKKIYALELNPNSYRHLCKNILLNKVENIVVPLNIDNRDFDETIKADRILMGYVVKTSEFLEKAFQILANNGTIHYHDTVPEKIMNTRPVEQLKSIGHKYGFELEEYEIIRIKKYSPGVSHIVVDAKFKKIDIG</sequence>
<evidence type="ECO:0000256" key="4">
    <source>
        <dbReference type="HAMAP-Rule" id="MF_01922"/>
    </source>
</evidence>
<feature type="domain" description="SAM-dependent methyltransferase TRM5/TYW2-type" evidence="5">
    <location>
        <begin position="10"/>
        <end position="254"/>
    </location>
</feature>
<dbReference type="InParanoid" id="D7DSI2"/>
<keyword evidence="4" id="KW-0963">Cytoplasm</keyword>
<dbReference type="InterPro" id="IPR056743">
    <property type="entry name" value="TRM5-TYW2-like_MTfase"/>
</dbReference>